<dbReference type="AlphaFoldDB" id="A0A9P4QQI7"/>
<dbReference type="EMBL" id="ML996239">
    <property type="protein sequence ID" value="KAF2729623.1"/>
    <property type="molecule type" value="Genomic_DNA"/>
</dbReference>
<evidence type="ECO:0000313" key="2">
    <source>
        <dbReference type="Proteomes" id="UP000799444"/>
    </source>
</evidence>
<keyword evidence="2" id="KW-1185">Reference proteome</keyword>
<dbReference type="Proteomes" id="UP000799444">
    <property type="component" value="Unassembled WGS sequence"/>
</dbReference>
<reference evidence="1" key="1">
    <citation type="journal article" date="2020" name="Stud. Mycol.">
        <title>101 Dothideomycetes genomes: a test case for predicting lifestyles and emergence of pathogens.</title>
        <authorList>
            <person name="Haridas S."/>
            <person name="Albert R."/>
            <person name="Binder M."/>
            <person name="Bloem J."/>
            <person name="Labutti K."/>
            <person name="Salamov A."/>
            <person name="Andreopoulos B."/>
            <person name="Baker S."/>
            <person name="Barry K."/>
            <person name="Bills G."/>
            <person name="Bluhm B."/>
            <person name="Cannon C."/>
            <person name="Castanera R."/>
            <person name="Culley D."/>
            <person name="Daum C."/>
            <person name="Ezra D."/>
            <person name="Gonzalez J."/>
            <person name="Henrissat B."/>
            <person name="Kuo A."/>
            <person name="Liang C."/>
            <person name="Lipzen A."/>
            <person name="Lutzoni F."/>
            <person name="Magnuson J."/>
            <person name="Mondo S."/>
            <person name="Nolan M."/>
            <person name="Ohm R."/>
            <person name="Pangilinan J."/>
            <person name="Park H.-J."/>
            <person name="Ramirez L."/>
            <person name="Alfaro M."/>
            <person name="Sun H."/>
            <person name="Tritt A."/>
            <person name="Yoshinaga Y."/>
            <person name="Zwiers L.-H."/>
            <person name="Turgeon B."/>
            <person name="Goodwin S."/>
            <person name="Spatafora J."/>
            <person name="Crous P."/>
            <person name="Grigoriev I."/>
        </authorList>
    </citation>
    <scope>NUCLEOTIDE SEQUENCE</scope>
    <source>
        <strain evidence="1">CBS 125425</strain>
    </source>
</reference>
<comment type="caution">
    <text evidence="1">The sequence shown here is derived from an EMBL/GenBank/DDBJ whole genome shotgun (WGS) entry which is preliminary data.</text>
</comment>
<name>A0A9P4QQI7_9PLEO</name>
<proteinExistence type="predicted"/>
<evidence type="ECO:0000313" key="1">
    <source>
        <dbReference type="EMBL" id="KAF2729623.1"/>
    </source>
</evidence>
<sequence length="93" mass="9746">MVAVVLAEAWMGICSGGCVSLLVATVGSMTVVSVYGGYTGGREVLCTCEKMKSIWKRGRGLRVSEVSDEIWNRADGCLVIGCAPAAVSRGECQ</sequence>
<gene>
    <name evidence="1" type="ORF">EJ04DRAFT_515770</name>
</gene>
<organism evidence="1 2">
    <name type="scientific">Polyplosphaeria fusca</name>
    <dbReference type="NCBI Taxonomy" id="682080"/>
    <lineage>
        <taxon>Eukaryota</taxon>
        <taxon>Fungi</taxon>
        <taxon>Dikarya</taxon>
        <taxon>Ascomycota</taxon>
        <taxon>Pezizomycotina</taxon>
        <taxon>Dothideomycetes</taxon>
        <taxon>Pleosporomycetidae</taxon>
        <taxon>Pleosporales</taxon>
        <taxon>Tetraplosphaeriaceae</taxon>
        <taxon>Polyplosphaeria</taxon>
    </lineage>
</organism>
<accession>A0A9P4QQI7</accession>
<protein>
    <submittedName>
        <fullName evidence="1">Uncharacterized protein</fullName>
    </submittedName>
</protein>